<name>A0AAV0QXT8_9ROSI</name>
<keyword evidence="2" id="KW-1185">Reference proteome</keyword>
<dbReference type="AlphaFoldDB" id="A0AAV0QXT8"/>
<organism evidence="1 2">
    <name type="scientific">Linum tenue</name>
    <dbReference type="NCBI Taxonomy" id="586396"/>
    <lineage>
        <taxon>Eukaryota</taxon>
        <taxon>Viridiplantae</taxon>
        <taxon>Streptophyta</taxon>
        <taxon>Embryophyta</taxon>
        <taxon>Tracheophyta</taxon>
        <taxon>Spermatophyta</taxon>
        <taxon>Magnoliopsida</taxon>
        <taxon>eudicotyledons</taxon>
        <taxon>Gunneridae</taxon>
        <taxon>Pentapetalae</taxon>
        <taxon>rosids</taxon>
        <taxon>fabids</taxon>
        <taxon>Malpighiales</taxon>
        <taxon>Linaceae</taxon>
        <taxon>Linum</taxon>
    </lineage>
</organism>
<proteinExistence type="predicted"/>
<dbReference type="Proteomes" id="UP001154282">
    <property type="component" value="Unassembled WGS sequence"/>
</dbReference>
<protein>
    <submittedName>
        <fullName evidence="1">Uncharacterized protein</fullName>
    </submittedName>
</protein>
<reference evidence="1" key="1">
    <citation type="submission" date="2022-08" db="EMBL/GenBank/DDBJ databases">
        <authorList>
            <person name="Gutierrez-Valencia J."/>
        </authorList>
    </citation>
    <scope>NUCLEOTIDE SEQUENCE</scope>
</reference>
<accession>A0AAV0QXT8</accession>
<feature type="non-terminal residue" evidence="1">
    <location>
        <position position="1"/>
    </location>
</feature>
<evidence type="ECO:0000313" key="2">
    <source>
        <dbReference type="Proteomes" id="UP001154282"/>
    </source>
</evidence>
<evidence type="ECO:0000313" key="1">
    <source>
        <dbReference type="EMBL" id="CAI0548982.1"/>
    </source>
</evidence>
<comment type="caution">
    <text evidence="1">The sequence shown here is derived from an EMBL/GenBank/DDBJ whole genome shotgun (WGS) entry which is preliminary data.</text>
</comment>
<gene>
    <name evidence="1" type="ORF">LITE_LOCUS44965</name>
</gene>
<dbReference type="EMBL" id="CAMGYJ010000010">
    <property type="protein sequence ID" value="CAI0548982.1"/>
    <property type="molecule type" value="Genomic_DNA"/>
</dbReference>
<sequence length="53" mass="5752">LIITCPVVSQARLGVLEQEIAPLIPISRLRHIIECIGGVKGFEKRGGQPCNEV</sequence>